<gene>
    <name evidence="2" type="ORF">GRX01_07090</name>
</gene>
<feature type="compositionally biased region" description="Basic residues" evidence="1">
    <location>
        <begin position="1"/>
        <end position="12"/>
    </location>
</feature>
<sequence length="249" mass="27439">MRRSGRRTSRRHGQTETPARPRFVVTTSDAPEESARVAALRAGIALYTVGEFHAAHDPWEAVWLDLKDTTAAGDTPEAVVRDEALFHGLIQFTAAQYHARDRNWSGAVGLAESARGYLADVPDDYRGVDVADTRTALARLSADPERVERAPEPPLPYDDGRIAPEALSLEAAGLAAEALAEEHGLDADAVADAARFAREEERAGRSRFAALLFDLLRVEEPQERRLVFDRLTGLVAKERRKEEDVEGLF</sequence>
<evidence type="ECO:0000313" key="3">
    <source>
        <dbReference type="Proteomes" id="UP000437065"/>
    </source>
</evidence>
<dbReference type="InterPro" id="IPR023203">
    <property type="entry name" value="TTHA0068_sf"/>
</dbReference>
<name>A0A6B0SWS1_9EURY</name>
<protein>
    <submittedName>
        <fullName evidence="2">DUF309 domain-containing protein</fullName>
    </submittedName>
</protein>
<reference evidence="2 3" key="1">
    <citation type="submission" date="2019-12" db="EMBL/GenBank/DDBJ databases">
        <title>Isolation and characterization of three novel carbon monoxide-oxidizing members of Halobacteria from salione crusts and soils.</title>
        <authorList>
            <person name="Myers M.R."/>
            <person name="King G.M."/>
        </authorList>
    </citation>
    <scope>NUCLEOTIDE SEQUENCE [LARGE SCALE GENOMIC DNA]</scope>
    <source>
        <strain evidence="2 3">WSA2</strain>
    </source>
</reference>
<dbReference type="Pfam" id="PF03745">
    <property type="entry name" value="DUF309"/>
    <property type="match status" value="1"/>
</dbReference>
<dbReference type="InterPro" id="IPR005500">
    <property type="entry name" value="DUF309"/>
</dbReference>
<accession>A0A6B0SWS1</accession>
<dbReference type="AlphaFoldDB" id="A0A6B0SWS1"/>
<feature type="region of interest" description="Disordered" evidence="1">
    <location>
        <begin position="1"/>
        <end position="21"/>
    </location>
</feature>
<dbReference type="Proteomes" id="UP000437065">
    <property type="component" value="Unassembled WGS sequence"/>
</dbReference>
<dbReference type="Gene3D" id="1.10.3450.10">
    <property type="entry name" value="TTHA0068-like"/>
    <property type="match status" value="1"/>
</dbReference>
<dbReference type="SUPFAM" id="SSF140663">
    <property type="entry name" value="TTHA0068-like"/>
    <property type="match status" value="1"/>
</dbReference>
<keyword evidence="3" id="KW-1185">Reference proteome</keyword>
<evidence type="ECO:0000313" key="2">
    <source>
        <dbReference type="EMBL" id="MXR41101.1"/>
    </source>
</evidence>
<dbReference type="OrthoDB" id="270022at2157"/>
<proteinExistence type="predicted"/>
<dbReference type="EMBL" id="WUUS01000004">
    <property type="protein sequence ID" value="MXR41101.1"/>
    <property type="molecule type" value="Genomic_DNA"/>
</dbReference>
<evidence type="ECO:0000256" key="1">
    <source>
        <dbReference type="SAM" id="MobiDB-lite"/>
    </source>
</evidence>
<organism evidence="2 3">
    <name type="scientific">Halobaculum saliterrae</name>
    <dbReference type="NCBI Taxonomy" id="2073113"/>
    <lineage>
        <taxon>Archaea</taxon>
        <taxon>Methanobacteriati</taxon>
        <taxon>Methanobacteriota</taxon>
        <taxon>Stenosarchaea group</taxon>
        <taxon>Halobacteria</taxon>
        <taxon>Halobacteriales</taxon>
        <taxon>Haloferacaceae</taxon>
        <taxon>Halobaculum</taxon>
    </lineage>
</organism>
<comment type="caution">
    <text evidence="2">The sequence shown here is derived from an EMBL/GenBank/DDBJ whole genome shotgun (WGS) entry which is preliminary data.</text>
</comment>